<sequence length="141" mass="16199">MCSRLEEAFPSGCEPQQLRYQRKCLFMDPERLIGYLEIQKTKLLTSGSGGFVEFAFWEHPDREDLGHLPNTRPQMFRGTALRGCSTSEDRRHTEASLTRAIDEARYTLNGRRGPFSLIFLHGTMEDLCRDRALEIGIGFQL</sequence>
<evidence type="ECO:0000313" key="1">
    <source>
        <dbReference type="Proteomes" id="UP000694867"/>
    </source>
</evidence>
<name>A0AAJ6QUQ4_9ACAR</name>
<gene>
    <name evidence="2" type="primary">LOC100908982</name>
</gene>
<dbReference type="Proteomes" id="UP000694867">
    <property type="component" value="Unplaced"/>
</dbReference>
<protein>
    <submittedName>
        <fullName evidence="2">Uncharacterized protein LOC100908982</fullName>
    </submittedName>
</protein>
<reference evidence="2" key="1">
    <citation type="submission" date="2025-08" db="UniProtKB">
        <authorList>
            <consortium name="RefSeq"/>
        </authorList>
    </citation>
    <scope>IDENTIFICATION</scope>
</reference>
<accession>A0AAJ6QUQ4</accession>
<organism evidence="1 2">
    <name type="scientific">Galendromus occidentalis</name>
    <name type="common">western predatory mite</name>
    <dbReference type="NCBI Taxonomy" id="34638"/>
    <lineage>
        <taxon>Eukaryota</taxon>
        <taxon>Metazoa</taxon>
        <taxon>Ecdysozoa</taxon>
        <taxon>Arthropoda</taxon>
        <taxon>Chelicerata</taxon>
        <taxon>Arachnida</taxon>
        <taxon>Acari</taxon>
        <taxon>Parasitiformes</taxon>
        <taxon>Mesostigmata</taxon>
        <taxon>Gamasina</taxon>
        <taxon>Phytoseioidea</taxon>
        <taxon>Phytoseiidae</taxon>
        <taxon>Typhlodrominae</taxon>
        <taxon>Galendromus</taxon>
    </lineage>
</organism>
<dbReference type="RefSeq" id="XP_003744638.1">
    <property type="nucleotide sequence ID" value="XM_003744590.2"/>
</dbReference>
<proteinExistence type="predicted"/>
<evidence type="ECO:0000313" key="2">
    <source>
        <dbReference type="RefSeq" id="XP_003744638.1"/>
    </source>
</evidence>
<dbReference type="AlphaFoldDB" id="A0AAJ6QUQ4"/>
<keyword evidence="1" id="KW-1185">Reference proteome</keyword>
<dbReference type="KEGG" id="goe:100908982"/>
<dbReference type="GeneID" id="100908982"/>